<proteinExistence type="predicted"/>
<evidence type="ECO:0000313" key="1">
    <source>
        <dbReference type="EMBL" id="CAE6201287.1"/>
    </source>
</evidence>
<reference evidence="1" key="1">
    <citation type="submission" date="2021-01" db="EMBL/GenBank/DDBJ databases">
        <authorList>
            <person name="Bezrukov I."/>
        </authorList>
    </citation>
    <scope>NUCLEOTIDE SEQUENCE</scope>
</reference>
<name>A0A8S2B3I3_ARAAE</name>
<gene>
    <name evidence="1" type="ORF">AARE701A_LOCUS19775</name>
</gene>
<protein>
    <submittedName>
        <fullName evidence="1">Uncharacterized protein</fullName>
    </submittedName>
</protein>
<dbReference type="AlphaFoldDB" id="A0A8S2B3I3"/>
<keyword evidence="2" id="KW-1185">Reference proteome</keyword>
<evidence type="ECO:0000313" key="2">
    <source>
        <dbReference type="Proteomes" id="UP000682877"/>
    </source>
</evidence>
<organism evidence="1 2">
    <name type="scientific">Arabidopsis arenosa</name>
    <name type="common">Sand rock-cress</name>
    <name type="synonym">Cardaminopsis arenosa</name>
    <dbReference type="NCBI Taxonomy" id="38785"/>
    <lineage>
        <taxon>Eukaryota</taxon>
        <taxon>Viridiplantae</taxon>
        <taxon>Streptophyta</taxon>
        <taxon>Embryophyta</taxon>
        <taxon>Tracheophyta</taxon>
        <taxon>Spermatophyta</taxon>
        <taxon>Magnoliopsida</taxon>
        <taxon>eudicotyledons</taxon>
        <taxon>Gunneridae</taxon>
        <taxon>Pentapetalae</taxon>
        <taxon>rosids</taxon>
        <taxon>malvids</taxon>
        <taxon>Brassicales</taxon>
        <taxon>Brassicaceae</taxon>
        <taxon>Camelineae</taxon>
        <taxon>Arabidopsis</taxon>
    </lineage>
</organism>
<dbReference type="EMBL" id="LR999457">
    <property type="protein sequence ID" value="CAE6201287.1"/>
    <property type="molecule type" value="Genomic_DNA"/>
</dbReference>
<dbReference type="Proteomes" id="UP000682877">
    <property type="component" value="Chromosome 7"/>
</dbReference>
<accession>A0A8S2B3I3</accession>
<sequence length="221" mass="25029">MGEFDKITAEFDKITALYDKMVSQYDDMIEKWRNIQAKLKQGKKTTQQATSEKETIEMKQSLEATKEDVNELTQAVVSVEKLQSESKENLSLIEEEESPPVKKTQQEVMETVTLKLPVAMVLPAASQLESKHQNSEVIAAPYVEVLEAAASELEPKQTKPLNSEVIAAPVLVVKEFVENSLDINYIYMMQATVQEIMTHQQLLHLLTRFFVSRVPQSLLPC</sequence>